<feature type="transmembrane region" description="Helical" evidence="2">
    <location>
        <begin position="40"/>
        <end position="62"/>
    </location>
</feature>
<evidence type="ECO:0000313" key="3">
    <source>
        <dbReference type="EMBL" id="SJX61459.1"/>
    </source>
</evidence>
<dbReference type="GO" id="GO:0016020">
    <property type="term" value="C:membrane"/>
    <property type="evidence" value="ECO:0007669"/>
    <property type="project" value="TreeGrafter"/>
</dbReference>
<keyword evidence="2" id="KW-0812">Transmembrane</keyword>
<protein>
    <submittedName>
        <fullName evidence="3">Related to Vacuolar membrane protein</fullName>
    </submittedName>
</protein>
<name>A0A2N8U9P4_9BASI</name>
<reference evidence="3 4" key="1">
    <citation type="submission" date="2017-02" db="EMBL/GenBank/DDBJ databases">
        <authorList>
            <person name="Peterson S.W."/>
        </authorList>
    </citation>
    <scope>NUCLEOTIDE SEQUENCE [LARGE SCALE GENOMIC DNA]</scope>
    <source>
        <strain evidence="3 4">SRS1_H2-8</strain>
    </source>
</reference>
<evidence type="ECO:0000256" key="2">
    <source>
        <dbReference type="SAM" id="Phobius"/>
    </source>
</evidence>
<dbReference type="InterPro" id="IPR022127">
    <property type="entry name" value="STIMATE/YPL162C"/>
</dbReference>
<gene>
    <name evidence="3" type="ORF">SRS1_10527</name>
</gene>
<dbReference type="Proteomes" id="UP000239563">
    <property type="component" value="Chromosome II"/>
</dbReference>
<feature type="transmembrane region" description="Helical" evidence="2">
    <location>
        <begin position="194"/>
        <end position="217"/>
    </location>
</feature>
<organism evidence="3 4">
    <name type="scientific">Sporisorium reilianum f. sp. reilianum</name>
    <dbReference type="NCBI Taxonomy" id="72559"/>
    <lineage>
        <taxon>Eukaryota</taxon>
        <taxon>Fungi</taxon>
        <taxon>Dikarya</taxon>
        <taxon>Basidiomycota</taxon>
        <taxon>Ustilaginomycotina</taxon>
        <taxon>Ustilaginomycetes</taxon>
        <taxon>Ustilaginales</taxon>
        <taxon>Ustilaginaceae</taxon>
        <taxon>Sporisorium</taxon>
    </lineage>
</organism>
<feature type="transmembrane region" description="Helical" evidence="2">
    <location>
        <begin position="83"/>
        <end position="101"/>
    </location>
</feature>
<proteinExistence type="predicted"/>
<keyword evidence="2" id="KW-1133">Transmembrane helix</keyword>
<dbReference type="PANTHER" id="PTHR31735">
    <property type="entry name" value="VACUOLAR MEMBRANE PROTEIN YPL162C"/>
    <property type="match status" value="1"/>
</dbReference>
<feature type="transmembrane region" description="Helical" evidence="2">
    <location>
        <begin position="237"/>
        <end position="256"/>
    </location>
</feature>
<feature type="compositionally biased region" description="Polar residues" evidence="1">
    <location>
        <begin position="398"/>
        <end position="430"/>
    </location>
</feature>
<sequence>MPPPPPPSATIATLVSDPILSPTPTPIIGTPEVDGDNCKLMGPFALFVQAIMGILVIGSLVYKRQREKPKRKWKIWALDVSKQMLGQLFVHILNVVLSDFVASGGGENPCSLYFLNILVDTTLGVFFIYVALKWVTHILTERFGLEGFVSGQYTPPLPTIVSTSGSSSSSVQSGASRRSFRRGRPKIEYWFKQLASYLFVLLLMKMAVLVLFALFPFLFDVGSWILSFFGSHKDVQVLFSMALFPLAMNILQFWLIDSLLRHNPYTSAYSKINPDDDDFLNSSDRISQDSRFSESRPSLEPSGGGRAHSIGEASDDDVEGADKLRVQRNASDSAAKSRRRPVSPSTSADQPYNYPPPTDLYGSVHKSPPLRPSSRPIEEMRRQASLTLSDHGSDGETDSQGISQAMSSSKASLQRQESHHLSQVTDNSKP</sequence>
<keyword evidence="2" id="KW-0472">Membrane</keyword>
<accession>A0A2N8U9P4</accession>
<feature type="transmembrane region" description="Helical" evidence="2">
    <location>
        <begin position="113"/>
        <end position="132"/>
    </location>
</feature>
<dbReference type="EMBL" id="LT795055">
    <property type="protein sequence ID" value="SJX61459.1"/>
    <property type="molecule type" value="Genomic_DNA"/>
</dbReference>
<evidence type="ECO:0000313" key="4">
    <source>
        <dbReference type="Proteomes" id="UP000239563"/>
    </source>
</evidence>
<dbReference type="PANTHER" id="PTHR31735:SF1">
    <property type="entry name" value="VACUOLAR MEMBRANE PROTEIN YPL162C"/>
    <property type="match status" value="1"/>
</dbReference>
<feature type="region of interest" description="Disordered" evidence="1">
    <location>
        <begin position="287"/>
        <end position="430"/>
    </location>
</feature>
<evidence type="ECO:0000256" key="1">
    <source>
        <dbReference type="SAM" id="MobiDB-lite"/>
    </source>
</evidence>
<dbReference type="Pfam" id="PF12400">
    <property type="entry name" value="STIMATE"/>
    <property type="match status" value="1"/>
</dbReference>
<dbReference type="AlphaFoldDB" id="A0A2N8U9P4"/>